<dbReference type="GO" id="GO:0005524">
    <property type="term" value="F:ATP binding"/>
    <property type="evidence" value="ECO:0007669"/>
    <property type="project" value="UniProtKB-KW"/>
</dbReference>
<protein>
    <submittedName>
        <fullName evidence="5">Taurine transporter subunit ATP-binding component of ABC superfamily</fullName>
        <ecNumber evidence="5">3.6.3.25</ecNumber>
    </submittedName>
</protein>
<sequence>MTTTGKTPDGPPVVSGEDVSIEYGDRNRARFLAVDGVTFQIHPGERFVIIGPSGCGKTTLLMAMAGFLRPLRGTLSSSGHPITGPGPDRAVVFQDFDQLFPWRTILGNLTYALQVTGRAKGQEATRIAEQFLEMVRIGDAAHRYPHQLSGGMKQRAAIARALAIEPSVLLMDEPFGAVDEITRTALQRELDRISRATQVTLVMVTHSIQEAAYLGDRVMVMAANPGRVRAIVDTSGVSDLDSPGFAEAVTQLRTLLEGRPATDPAIEQETRVAVGGQP</sequence>
<dbReference type="Gene3D" id="3.40.50.300">
    <property type="entry name" value="P-loop containing nucleotide triphosphate hydrolases"/>
    <property type="match status" value="1"/>
</dbReference>
<dbReference type="Pfam" id="PF00005">
    <property type="entry name" value="ABC_tran"/>
    <property type="match status" value="1"/>
</dbReference>
<keyword evidence="2" id="KW-0547">Nucleotide-binding</keyword>
<dbReference type="HOGENOM" id="CLU_000604_1_22_11"/>
<dbReference type="GO" id="GO:0016887">
    <property type="term" value="F:ATP hydrolysis activity"/>
    <property type="evidence" value="ECO:0007669"/>
    <property type="project" value="InterPro"/>
</dbReference>
<dbReference type="RefSeq" id="WP_014378094.1">
    <property type="nucleotide sequence ID" value="NC_016943.1"/>
</dbReference>
<keyword evidence="3 5" id="KW-0067">ATP-binding</keyword>
<dbReference type="EC" id="3.6.3.25" evidence="5"/>
<dbReference type="InterPro" id="IPR003593">
    <property type="entry name" value="AAA+_ATPase"/>
</dbReference>
<dbReference type="STRING" id="1146883.BLASA_4414"/>
<dbReference type="InterPro" id="IPR017871">
    <property type="entry name" value="ABC_transporter-like_CS"/>
</dbReference>
<organism evidence="5 6">
    <name type="scientific">Blastococcus saxobsidens (strain DD2)</name>
    <dbReference type="NCBI Taxonomy" id="1146883"/>
    <lineage>
        <taxon>Bacteria</taxon>
        <taxon>Bacillati</taxon>
        <taxon>Actinomycetota</taxon>
        <taxon>Actinomycetes</taxon>
        <taxon>Geodermatophilales</taxon>
        <taxon>Geodermatophilaceae</taxon>
        <taxon>Blastococcus</taxon>
    </lineage>
</organism>
<keyword evidence="1" id="KW-0813">Transport</keyword>
<dbReference type="Proteomes" id="UP000007517">
    <property type="component" value="Chromosome"/>
</dbReference>
<proteinExistence type="predicted"/>
<evidence type="ECO:0000313" key="5">
    <source>
        <dbReference type="EMBL" id="CCG05223.1"/>
    </source>
</evidence>
<feature type="domain" description="ABC transporter" evidence="4">
    <location>
        <begin position="14"/>
        <end position="248"/>
    </location>
</feature>
<keyword evidence="6" id="KW-1185">Reference proteome</keyword>
<dbReference type="PANTHER" id="PTHR42788:SF10">
    <property type="entry name" value="ABC TRANSPORTER ATP-BINDING PROTEIN"/>
    <property type="match status" value="1"/>
</dbReference>
<evidence type="ECO:0000256" key="2">
    <source>
        <dbReference type="ARBA" id="ARBA00022741"/>
    </source>
</evidence>
<dbReference type="AlphaFoldDB" id="H6RNS5"/>
<reference evidence="6" key="2">
    <citation type="submission" date="2012-02" db="EMBL/GenBank/DDBJ databases">
        <title>Complete genome sequence of Blastococcus saxobsidens strain DD2.</title>
        <authorList>
            <person name="Genoscope."/>
        </authorList>
    </citation>
    <scope>NUCLEOTIDE SEQUENCE [LARGE SCALE GENOMIC DNA]</scope>
    <source>
        <strain evidence="6">DD2</strain>
    </source>
</reference>
<keyword evidence="5" id="KW-0378">Hydrolase</keyword>
<dbReference type="EMBL" id="FO117623">
    <property type="protein sequence ID" value="CCG05223.1"/>
    <property type="molecule type" value="Genomic_DNA"/>
</dbReference>
<evidence type="ECO:0000313" key="6">
    <source>
        <dbReference type="Proteomes" id="UP000007517"/>
    </source>
</evidence>
<name>H6RNS5_BLASD</name>
<dbReference type="eggNOG" id="COG1116">
    <property type="taxonomic scope" value="Bacteria"/>
</dbReference>
<dbReference type="OrthoDB" id="8773773at2"/>
<dbReference type="SUPFAM" id="SSF52540">
    <property type="entry name" value="P-loop containing nucleoside triphosphate hydrolases"/>
    <property type="match status" value="1"/>
</dbReference>
<dbReference type="CDD" id="cd03293">
    <property type="entry name" value="ABC_NrtD_SsuB_transporters"/>
    <property type="match status" value="1"/>
</dbReference>
<dbReference type="InterPro" id="IPR003439">
    <property type="entry name" value="ABC_transporter-like_ATP-bd"/>
</dbReference>
<dbReference type="PROSITE" id="PS50893">
    <property type="entry name" value="ABC_TRANSPORTER_2"/>
    <property type="match status" value="1"/>
</dbReference>
<evidence type="ECO:0000256" key="1">
    <source>
        <dbReference type="ARBA" id="ARBA00022448"/>
    </source>
</evidence>
<gene>
    <name evidence="5" type="ordered locus">BLASA_4414</name>
</gene>
<accession>H6RNS5</accession>
<evidence type="ECO:0000256" key="3">
    <source>
        <dbReference type="ARBA" id="ARBA00022840"/>
    </source>
</evidence>
<evidence type="ECO:0000259" key="4">
    <source>
        <dbReference type="PROSITE" id="PS50893"/>
    </source>
</evidence>
<dbReference type="InterPro" id="IPR050166">
    <property type="entry name" value="ABC_transporter_ATP-bind"/>
</dbReference>
<dbReference type="PANTHER" id="PTHR42788">
    <property type="entry name" value="TAURINE IMPORT ATP-BINDING PROTEIN-RELATED"/>
    <property type="match status" value="1"/>
</dbReference>
<reference evidence="5 6" key="1">
    <citation type="journal article" date="2012" name="J. Bacteriol.">
        <title>Genome Sequence of Blastococcus saxobsidens DD2, a Stone-Inhabiting Bacterium.</title>
        <authorList>
            <person name="Chouaia B."/>
            <person name="Crotti E."/>
            <person name="Brusetti L."/>
            <person name="Daffonchio D."/>
            <person name="Essoussi I."/>
            <person name="Nouioui I."/>
            <person name="Sbissi I."/>
            <person name="Ghodhbane-Gtari F."/>
            <person name="Gtari M."/>
            <person name="Vacherie B."/>
            <person name="Barbe V."/>
            <person name="Medigue C."/>
            <person name="Gury J."/>
            <person name="Pujic P."/>
            <person name="Normand P."/>
        </authorList>
    </citation>
    <scope>NUCLEOTIDE SEQUENCE [LARGE SCALE GENOMIC DNA]</scope>
    <source>
        <strain evidence="5 6">DD2</strain>
    </source>
</reference>
<dbReference type="InterPro" id="IPR027417">
    <property type="entry name" value="P-loop_NTPase"/>
</dbReference>
<dbReference type="PROSITE" id="PS00211">
    <property type="entry name" value="ABC_TRANSPORTER_1"/>
    <property type="match status" value="1"/>
</dbReference>
<dbReference type="SMART" id="SM00382">
    <property type="entry name" value="AAA"/>
    <property type="match status" value="1"/>
</dbReference>
<dbReference type="KEGG" id="bsd:BLASA_4414"/>